<dbReference type="InterPro" id="IPR005627">
    <property type="entry name" value="CutC-like"/>
</dbReference>
<dbReference type="InterPro" id="IPR036822">
    <property type="entry name" value="CutC-like_dom_sf"/>
</dbReference>
<keyword evidence="2" id="KW-0963">Cytoplasm</keyword>
<dbReference type="Pfam" id="PF03932">
    <property type="entry name" value="CutC"/>
    <property type="match status" value="1"/>
</dbReference>
<sequence>MRYELEVCVPSAEGAMVAQKGGACRVELCAALAIGGITPSMACIERACELTDLDVYVLVRPREGHFVYAKVEVEEMCRDIKMARKLGVDGFVFGALTLQGAYDYEANSRLLEAADGLPCTFHRAFDVARQPNELLEVLIEQGFRRVLTSGCAASVVEGLPLLRELTVQAAGRIGVQCGGGVTPENIESLARFTGARMFHGSFRSTVPSPLLFDRKEIDMGANPDGSLYVTSLEKVSKASHILSNFFS</sequence>
<evidence type="ECO:0000313" key="4">
    <source>
        <dbReference type="Proteomes" id="UP000190121"/>
    </source>
</evidence>
<dbReference type="OrthoDB" id="9815677at2"/>
<protein>
    <recommendedName>
        <fullName evidence="2">PF03932 family protein CutC</fullName>
    </recommendedName>
</protein>
<dbReference type="HAMAP" id="MF_00795">
    <property type="entry name" value="CutC"/>
    <property type="match status" value="1"/>
</dbReference>
<comment type="subcellular location">
    <subcellularLocation>
        <location evidence="2">Cytoplasm</location>
    </subcellularLocation>
</comment>
<evidence type="ECO:0000313" key="3">
    <source>
        <dbReference type="EMBL" id="SJZ84213.1"/>
    </source>
</evidence>
<proteinExistence type="inferred from homology"/>
<gene>
    <name evidence="2" type="primary">cutC</name>
    <name evidence="3" type="ORF">SAMN02745171_01267</name>
</gene>
<dbReference type="RefSeq" id="WP_078737175.1">
    <property type="nucleotide sequence ID" value="NZ_FUXE01000013.1"/>
</dbReference>
<name>A0A1T4NY85_9PORP</name>
<dbReference type="Proteomes" id="UP000190121">
    <property type="component" value="Unassembled WGS sequence"/>
</dbReference>
<comment type="caution">
    <text evidence="2">Once thought to be involved in copper homeostasis, experiments in E.coli have shown this is not the case.</text>
</comment>
<dbReference type="SUPFAM" id="SSF110395">
    <property type="entry name" value="CutC-like"/>
    <property type="match status" value="1"/>
</dbReference>
<keyword evidence="4" id="KW-1185">Reference proteome</keyword>
<dbReference type="PANTHER" id="PTHR12598:SF0">
    <property type="entry name" value="COPPER HOMEOSTASIS PROTEIN CUTC HOMOLOG"/>
    <property type="match status" value="1"/>
</dbReference>
<evidence type="ECO:0000256" key="1">
    <source>
        <dbReference type="ARBA" id="ARBA00007768"/>
    </source>
</evidence>
<dbReference type="STRING" id="29524.SAMN02745171_01267"/>
<evidence type="ECO:0000256" key="2">
    <source>
        <dbReference type="HAMAP-Rule" id="MF_00795"/>
    </source>
</evidence>
<organism evidence="3 4">
    <name type="scientific">Porphyromonas circumdentaria</name>
    <dbReference type="NCBI Taxonomy" id="29524"/>
    <lineage>
        <taxon>Bacteria</taxon>
        <taxon>Pseudomonadati</taxon>
        <taxon>Bacteroidota</taxon>
        <taxon>Bacteroidia</taxon>
        <taxon>Bacteroidales</taxon>
        <taxon>Porphyromonadaceae</taxon>
        <taxon>Porphyromonas</taxon>
    </lineage>
</organism>
<dbReference type="GO" id="GO:0005507">
    <property type="term" value="F:copper ion binding"/>
    <property type="evidence" value="ECO:0007669"/>
    <property type="project" value="TreeGrafter"/>
</dbReference>
<dbReference type="Gene3D" id="3.20.20.380">
    <property type="entry name" value="Copper homeostasis (CutC) domain"/>
    <property type="match status" value="1"/>
</dbReference>
<dbReference type="AlphaFoldDB" id="A0A1T4NY85"/>
<dbReference type="EMBL" id="FUXE01000013">
    <property type="protein sequence ID" value="SJZ84213.1"/>
    <property type="molecule type" value="Genomic_DNA"/>
</dbReference>
<dbReference type="PANTHER" id="PTHR12598">
    <property type="entry name" value="COPPER HOMEOSTASIS PROTEIN CUTC"/>
    <property type="match status" value="1"/>
</dbReference>
<reference evidence="4" key="1">
    <citation type="submission" date="2017-02" db="EMBL/GenBank/DDBJ databases">
        <authorList>
            <person name="Varghese N."/>
            <person name="Submissions S."/>
        </authorList>
    </citation>
    <scope>NUCLEOTIDE SEQUENCE [LARGE SCALE GENOMIC DNA]</scope>
    <source>
        <strain evidence="4">ATCC 51356</strain>
    </source>
</reference>
<comment type="similarity">
    <text evidence="1 2">Belongs to the CutC family.</text>
</comment>
<dbReference type="GO" id="GO:0005737">
    <property type="term" value="C:cytoplasm"/>
    <property type="evidence" value="ECO:0007669"/>
    <property type="project" value="UniProtKB-SubCell"/>
</dbReference>
<accession>A0A1T4NY85</accession>